<dbReference type="InterPro" id="IPR032675">
    <property type="entry name" value="LRR_dom_sf"/>
</dbReference>
<evidence type="ECO:0000313" key="3">
    <source>
        <dbReference type="Proteomes" id="UP001153620"/>
    </source>
</evidence>
<gene>
    <name evidence="2" type="ORF">CHIRRI_LOCUS8713</name>
</gene>
<dbReference type="PANTHER" id="PTHR20898">
    <property type="entry name" value="DAEDALUS ON 3-RELATED-RELATED"/>
    <property type="match status" value="1"/>
</dbReference>
<evidence type="ECO:0000313" key="2">
    <source>
        <dbReference type="EMBL" id="CAG9805846.1"/>
    </source>
</evidence>
<reference evidence="2" key="1">
    <citation type="submission" date="2022-01" db="EMBL/GenBank/DDBJ databases">
        <authorList>
            <person name="King R."/>
        </authorList>
    </citation>
    <scope>NUCLEOTIDE SEQUENCE</scope>
</reference>
<feature type="signal peptide" evidence="1">
    <location>
        <begin position="1"/>
        <end position="19"/>
    </location>
</feature>
<reference evidence="2" key="2">
    <citation type="submission" date="2022-10" db="EMBL/GenBank/DDBJ databases">
        <authorList>
            <consortium name="ENA_rothamsted_submissions"/>
            <consortium name="culmorum"/>
            <person name="King R."/>
        </authorList>
    </citation>
    <scope>NUCLEOTIDE SEQUENCE</scope>
</reference>
<keyword evidence="3" id="KW-1185">Reference proteome</keyword>
<dbReference type="AlphaFoldDB" id="A0A9N9S0A9"/>
<dbReference type="OrthoDB" id="7718116at2759"/>
<dbReference type="Pfam" id="PF13855">
    <property type="entry name" value="LRR_8"/>
    <property type="match status" value="1"/>
</dbReference>
<feature type="chain" id="PRO_5040430685" evidence="1">
    <location>
        <begin position="20"/>
        <end position="509"/>
    </location>
</feature>
<accession>A0A9N9S0A9</accession>
<evidence type="ECO:0000256" key="1">
    <source>
        <dbReference type="SAM" id="SignalP"/>
    </source>
</evidence>
<dbReference type="InterPro" id="IPR001611">
    <property type="entry name" value="Leu-rich_rpt"/>
</dbReference>
<proteinExistence type="predicted"/>
<sequence>MNILIFMSCIILCFGPTLSLNLECTFKNEYFLGFGNLYYCEFTRNLDIISSDSAYIGSSSGVHWGGKDNDDVLGIDGKDKNIKYFPKGLNLIFRNLKAIDIESEYLDLGNNDIEVLEDGVFDYNSKLKVISLSGNKLYHIDPYVFNGLRSLEYLVLEGNRCINESARFDITAYCHYHYKSECTSSNRSVLIKKCSTIPIVRYVSMLSIEAEYIVKIHKIYVDVVVAFKAQGARNFNRVFNFSKIDICEGFSNPPIFFKEWILACIVKFPALCRKCPVLPGPLAFNYTETVNEKSCPKNTYKNIPTLISGSRFPDGDYRTSMKLYSRDDSEMFHFCHYHYKSECSSSNKTLIIKKCRTIPIARYVSMLSFEGVIISKMDDAFLDIGLSFKAPGGRNFNRLFNFSRINVCEGFANPPIFGRDWVQACRKKFPQLCNDCPYLPGPLNINYTETMSEESCPRNTHKNMPNLKSGTWFPDGEYKSTIKVYSKKDKEIFYVAYYFRIKTGDTKAF</sequence>
<dbReference type="EMBL" id="OU895878">
    <property type="protein sequence ID" value="CAG9805846.1"/>
    <property type="molecule type" value="Genomic_DNA"/>
</dbReference>
<dbReference type="Gene3D" id="3.80.10.10">
    <property type="entry name" value="Ribonuclease Inhibitor"/>
    <property type="match status" value="1"/>
</dbReference>
<dbReference type="SUPFAM" id="SSF52058">
    <property type="entry name" value="L domain-like"/>
    <property type="match status" value="1"/>
</dbReference>
<organism evidence="2 3">
    <name type="scientific">Chironomus riparius</name>
    <dbReference type="NCBI Taxonomy" id="315576"/>
    <lineage>
        <taxon>Eukaryota</taxon>
        <taxon>Metazoa</taxon>
        <taxon>Ecdysozoa</taxon>
        <taxon>Arthropoda</taxon>
        <taxon>Hexapoda</taxon>
        <taxon>Insecta</taxon>
        <taxon>Pterygota</taxon>
        <taxon>Neoptera</taxon>
        <taxon>Endopterygota</taxon>
        <taxon>Diptera</taxon>
        <taxon>Nematocera</taxon>
        <taxon>Chironomoidea</taxon>
        <taxon>Chironomidae</taxon>
        <taxon>Chironominae</taxon>
        <taxon>Chironomus</taxon>
    </lineage>
</organism>
<keyword evidence="1" id="KW-0732">Signal</keyword>
<name>A0A9N9S0A9_9DIPT</name>
<dbReference type="Proteomes" id="UP001153620">
    <property type="component" value="Chromosome 2"/>
</dbReference>
<protein>
    <submittedName>
        <fullName evidence="2">Uncharacterized protein</fullName>
    </submittedName>
</protein>